<dbReference type="InterPro" id="IPR056867">
    <property type="entry name" value="LRR_15"/>
</dbReference>
<organism evidence="3 4">
    <name type="scientific">Penicillium subrubescens</name>
    <dbReference type="NCBI Taxonomy" id="1316194"/>
    <lineage>
        <taxon>Eukaryota</taxon>
        <taxon>Fungi</taxon>
        <taxon>Dikarya</taxon>
        <taxon>Ascomycota</taxon>
        <taxon>Pezizomycotina</taxon>
        <taxon>Eurotiomycetes</taxon>
        <taxon>Eurotiomycetidae</taxon>
        <taxon>Eurotiales</taxon>
        <taxon>Aspergillaceae</taxon>
        <taxon>Penicillium</taxon>
    </lineage>
</organism>
<dbReference type="OrthoDB" id="2520703at2759"/>
<keyword evidence="4" id="KW-1185">Reference proteome</keyword>
<feature type="compositionally biased region" description="Basic and acidic residues" evidence="1">
    <location>
        <begin position="50"/>
        <end position="65"/>
    </location>
</feature>
<accession>A0A1Q5UNY3</accession>
<reference evidence="3 4" key="1">
    <citation type="submission" date="2016-10" db="EMBL/GenBank/DDBJ databases">
        <title>Genome sequence of the ascomycete fungus Penicillium subrubescens.</title>
        <authorList>
            <person name="De Vries R.P."/>
            <person name="Peng M."/>
            <person name="Dilokpimol A."/>
            <person name="Hilden K."/>
            <person name="Makela M.R."/>
            <person name="Grigoriev I."/>
            <person name="Riley R."/>
            <person name="Granchi Z."/>
        </authorList>
    </citation>
    <scope>NUCLEOTIDE SEQUENCE [LARGE SCALE GENOMIC DNA]</scope>
    <source>
        <strain evidence="3 4">CBS 132785</strain>
    </source>
</reference>
<dbReference type="Pfam" id="PF24969">
    <property type="entry name" value="LRR_15"/>
    <property type="match status" value="1"/>
</dbReference>
<proteinExistence type="predicted"/>
<feature type="region of interest" description="Disordered" evidence="1">
    <location>
        <begin position="538"/>
        <end position="560"/>
    </location>
</feature>
<sequence length="560" mass="63687">MVNIQDLPVELLSRIIFFVAPLRGPLPPDFFKIPAQKHDNDANANANGDDVSKLNKDTDGINNKNEKGPLGVGFSTHYRDLRNLCLVSRRFRDVAQPSLFYNFEEQGLRGYLNETICFARALYLRPELGEHVRELDVMYPLDEERPIPPSEKDSALLINAIKELQLGDKEEAWLSGFKELDLSVLTALLVNRCPYVRGMFIPAAYVNMGPLDDLFDRNPSLLSELQSVTFEGEDTFLGVSIAPYQRLFTLPNLKEVILEYSALDDAAFPNAWTPGTVTAEKISFRRSHLDAGSLKKFMQACKKLISFSYKNFHVDDEEDDAYAFIKPEFNAPQLYDAILPHKDTLQNLSLTFAYDPWDLENLEEHLSRRGKLGSFRDFSALETVYIAHALLPAHPEFPPSLKKLHVADCESSIRDMVGRIAQDCKKGLYPNLTEFKVLAPDITQPVKLPGQIVPEGKTPEECFISLRDLFKETKVDFLIVPFQMWDLRNLMDYDDYEDEDIDFEDDLDLHEFGHQFAAGYGPPPAHILDTLARALGHPAPGYESDRSWVTEEEEEEEDDN</sequence>
<dbReference type="STRING" id="1316194.A0A1Q5UNY3"/>
<evidence type="ECO:0000313" key="4">
    <source>
        <dbReference type="Proteomes" id="UP000186955"/>
    </source>
</evidence>
<name>A0A1Q5UNY3_9EURO</name>
<dbReference type="AlphaFoldDB" id="A0A1Q5UNY3"/>
<evidence type="ECO:0000313" key="3">
    <source>
        <dbReference type="EMBL" id="OKP14180.1"/>
    </source>
</evidence>
<evidence type="ECO:0000256" key="1">
    <source>
        <dbReference type="SAM" id="MobiDB-lite"/>
    </source>
</evidence>
<comment type="caution">
    <text evidence="3">The sequence shown here is derived from an EMBL/GenBank/DDBJ whole genome shotgun (WGS) entry which is preliminary data.</text>
</comment>
<protein>
    <recommendedName>
        <fullName evidence="2">Leucine-rich repeat domain-containing protein</fullName>
    </recommendedName>
</protein>
<feature type="compositionally biased region" description="Acidic residues" evidence="1">
    <location>
        <begin position="550"/>
        <end position="560"/>
    </location>
</feature>
<gene>
    <name evidence="3" type="ORF">PENSUB_174</name>
</gene>
<evidence type="ECO:0000259" key="2">
    <source>
        <dbReference type="Pfam" id="PF24969"/>
    </source>
</evidence>
<feature type="region of interest" description="Disordered" evidence="1">
    <location>
        <begin position="41"/>
        <end position="65"/>
    </location>
</feature>
<dbReference type="InterPro" id="IPR032675">
    <property type="entry name" value="LRR_dom_sf"/>
</dbReference>
<dbReference type="EMBL" id="MNBE01000116">
    <property type="protein sequence ID" value="OKP14180.1"/>
    <property type="molecule type" value="Genomic_DNA"/>
</dbReference>
<dbReference type="Gene3D" id="3.80.10.10">
    <property type="entry name" value="Ribonuclease Inhibitor"/>
    <property type="match status" value="1"/>
</dbReference>
<feature type="domain" description="Leucine-rich repeat" evidence="2">
    <location>
        <begin position="282"/>
        <end position="393"/>
    </location>
</feature>
<dbReference type="Proteomes" id="UP000186955">
    <property type="component" value="Unassembled WGS sequence"/>
</dbReference>